<sequence length="65" mass="7033">MRSSADAILIDDAVRSRPGARLFAQPVSLHGRQFATVVAGLSLAPWRQTEEIAVVVLARSRCADE</sequence>
<dbReference type="AlphaFoldDB" id="A0A1C3NYC4"/>
<proteinExistence type="predicted"/>
<reference evidence="2" key="1">
    <citation type="submission" date="2016-02" db="EMBL/GenBank/DDBJ databases">
        <authorList>
            <person name="Wibberg D."/>
        </authorList>
    </citation>
    <scope>NUCLEOTIDE SEQUENCE [LARGE SCALE GENOMIC DNA]</scope>
</reference>
<protein>
    <submittedName>
        <fullName evidence="1">Uncharacterized protein</fullName>
    </submittedName>
</protein>
<gene>
    <name evidence="1" type="ORF">FDG2_2834</name>
</gene>
<organism evidence="1 2">
    <name type="scientific">Candidatus Protofrankia californiensis</name>
    <dbReference type="NCBI Taxonomy" id="1839754"/>
    <lineage>
        <taxon>Bacteria</taxon>
        <taxon>Bacillati</taxon>
        <taxon>Actinomycetota</taxon>
        <taxon>Actinomycetes</taxon>
        <taxon>Frankiales</taxon>
        <taxon>Frankiaceae</taxon>
        <taxon>Protofrankia</taxon>
    </lineage>
</organism>
<accession>A0A1C3NYC4</accession>
<evidence type="ECO:0000313" key="1">
    <source>
        <dbReference type="EMBL" id="SBW22579.1"/>
    </source>
</evidence>
<name>A0A1C3NYC4_9ACTN</name>
<dbReference type="EMBL" id="FLUV01001197">
    <property type="protein sequence ID" value="SBW22579.1"/>
    <property type="molecule type" value="Genomic_DNA"/>
</dbReference>
<dbReference type="Proteomes" id="UP000199013">
    <property type="component" value="Unassembled WGS sequence"/>
</dbReference>
<evidence type="ECO:0000313" key="2">
    <source>
        <dbReference type="Proteomes" id="UP000199013"/>
    </source>
</evidence>
<keyword evidence="2" id="KW-1185">Reference proteome</keyword>